<dbReference type="STRING" id="869754.A0A1A0H572"/>
<evidence type="ECO:0008006" key="3">
    <source>
        <dbReference type="Google" id="ProtNLM"/>
    </source>
</evidence>
<dbReference type="PANTHER" id="PTHR31758:SF2">
    <property type="entry name" value="BTB_POZ DOMAIN-CONTAINING PROTEIN YLR108C"/>
    <property type="match status" value="1"/>
</dbReference>
<proteinExistence type="predicted"/>
<dbReference type="PANTHER" id="PTHR31758">
    <property type="entry name" value="BTB/POZ DOMAIN-CONTAINING PROTEIN YLR108C"/>
    <property type="match status" value="1"/>
</dbReference>
<sequence>MSLELLDQVDPKIPEFLPHDMVYSIQVGYKLFQVSGASLLSDAPSYFTRFFDQPGNAGKTLFIDRSPLVFKKVYMHLQGYHISVDTDYEFVHLWQDAYYFCLTRLQKLLRDEPLIARVGDTLFKIPRVFLYGPGNHPNFFLIGMEGLSTKSTILNSDVSLIRPPPQRPTLTINRSPILFADLLEIFRGNYEILRNDEHRTNLIKECRYYRFLQLEQAIIKHKIIRNPFTQKEDIILNLVNLNKAGIINLSTSLEDEQPISYIRPYLRKEPRRHLIIQIDSDVDFDAKLIIPKTGDLSFLVLTNRFATKMSQVFELLAKTFSNDGGKTKLVLPCNLLDAAVTVNGIELKKSWFREFFGPLEEVPEDEPPHKRKRCDTGMKGEVVDFKLKQSLWRITSRTDKLLLQAVSINAVSDQFNFNKSVEFL</sequence>
<gene>
    <name evidence="1" type="ORF">METBIDRAFT_13807</name>
</gene>
<accession>A0A1A0H572</accession>
<dbReference type="OrthoDB" id="2414723at2759"/>
<keyword evidence="2" id="KW-1185">Reference proteome</keyword>
<dbReference type="Gene3D" id="3.30.710.10">
    <property type="entry name" value="Potassium Channel Kv1.1, Chain A"/>
    <property type="match status" value="2"/>
</dbReference>
<dbReference type="EMBL" id="LXTC01000008">
    <property type="protein sequence ID" value="OBA19057.1"/>
    <property type="molecule type" value="Genomic_DNA"/>
</dbReference>
<dbReference type="Proteomes" id="UP000092555">
    <property type="component" value="Unassembled WGS sequence"/>
</dbReference>
<dbReference type="SUPFAM" id="SSF54695">
    <property type="entry name" value="POZ domain"/>
    <property type="match status" value="2"/>
</dbReference>
<evidence type="ECO:0000313" key="2">
    <source>
        <dbReference type="Proteomes" id="UP000092555"/>
    </source>
</evidence>
<dbReference type="RefSeq" id="XP_018709592.1">
    <property type="nucleotide sequence ID" value="XM_018854430.1"/>
</dbReference>
<dbReference type="GeneID" id="30027406"/>
<comment type="caution">
    <text evidence="1">The sequence shown here is derived from an EMBL/GenBank/DDBJ whole genome shotgun (WGS) entry which is preliminary data.</text>
</comment>
<evidence type="ECO:0000313" key="1">
    <source>
        <dbReference type="EMBL" id="OBA19057.1"/>
    </source>
</evidence>
<dbReference type="AlphaFoldDB" id="A0A1A0H572"/>
<dbReference type="InterPro" id="IPR011333">
    <property type="entry name" value="SKP1/BTB/POZ_sf"/>
</dbReference>
<name>A0A1A0H572_9ASCO</name>
<protein>
    <recommendedName>
        <fullName evidence="3">Potassium channel tetramerisation-type BTB domain-containing protein</fullName>
    </recommendedName>
</protein>
<reference evidence="1 2" key="1">
    <citation type="submission" date="2016-05" db="EMBL/GenBank/DDBJ databases">
        <title>Comparative genomics of biotechnologically important yeasts.</title>
        <authorList>
            <consortium name="DOE Joint Genome Institute"/>
            <person name="Riley R."/>
            <person name="Haridas S."/>
            <person name="Wolfe K.H."/>
            <person name="Lopes M.R."/>
            <person name="Hittinger C.T."/>
            <person name="Goker M."/>
            <person name="Salamov A."/>
            <person name="Wisecaver J."/>
            <person name="Long T.M."/>
            <person name="Aerts A.L."/>
            <person name="Barry K."/>
            <person name="Choi C."/>
            <person name="Clum A."/>
            <person name="Coughlan A.Y."/>
            <person name="Deshpande S."/>
            <person name="Douglass A.P."/>
            <person name="Hanson S.J."/>
            <person name="Klenk H.-P."/>
            <person name="LaButti K."/>
            <person name="Lapidus A."/>
            <person name="Lindquist E."/>
            <person name="Lipzen A."/>
            <person name="Meier-kolthoff J.P."/>
            <person name="Ohm R.A."/>
            <person name="Otillar R.P."/>
            <person name="Pangilinan J."/>
            <person name="Peng Y."/>
            <person name="Rokas A."/>
            <person name="Rosa C.A."/>
            <person name="Scheuner C."/>
            <person name="Sibirny A.A."/>
            <person name="Slot J.C."/>
            <person name="Stielow J.B."/>
            <person name="Sun H."/>
            <person name="Kurtzman C.P."/>
            <person name="Blackwell M."/>
            <person name="Grigoriev I.V."/>
            <person name="Jeffries T.W."/>
        </authorList>
    </citation>
    <scope>NUCLEOTIDE SEQUENCE [LARGE SCALE GENOMIC DNA]</scope>
    <source>
        <strain evidence="1 2">NRRL YB-4993</strain>
    </source>
</reference>
<organism evidence="1 2">
    <name type="scientific">Metschnikowia bicuspidata var. bicuspidata NRRL YB-4993</name>
    <dbReference type="NCBI Taxonomy" id="869754"/>
    <lineage>
        <taxon>Eukaryota</taxon>
        <taxon>Fungi</taxon>
        <taxon>Dikarya</taxon>
        <taxon>Ascomycota</taxon>
        <taxon>Saccharomycotina</taxon>
        <taxon>Pichiomycetes</taxon>
        <taxon>Metschnikowiaceae</taxon>
        <taxon>Metschnikowia</taxon>
    </lineage>
</organism>